<organism evidence="3 4">
    <name type="scientific">Caldimonas mangrovi</name>
    <dbReference type="NCBI Taxonomy" id="2944811"/>
    <lineage>
        <taxon>Bacteria</taxon>
        <taxon>Pseudomonadati</taxon>
        <taxon>Pseudomonadota</taxon>
        <taxon>Betaproteobacteria</taxon>
        <taxon>Burkholderiales</taxon>
        <taxon>Sphaerotilaceae</taxon>
        <taxon>Caldimonas</taxon>
    </lineage>
</organism>
<feature type="domain" description="Ubiquitin Mut7-C" evidence="2">
    <location>
        <begin position="4"/>
        <end position="74"/>
    </location>
</feature>
<dbReference type="InterPro" id="IPR002782">
    <property type="entry name" value="Mut7-C_RNAse_dom"/>
</dbReference>
<evidence type="ECO:0000313" key="4">
    <source>
        <dbReference type="Proteomes" id="UP001165541"/>
    </source>
</evidence>
<comment type="caution">
    <text evidence="3">The sequence shown here is derived from an EMBL/GenBank/DDBJ whole genome shotgun (WGS) entry which is preliminary data.</text>
</comment>
<name>A0ABT0YR75_9BURK</name>
<feature type="domain" description="Mut7-C RNAse" evidence="1">
    <location>
        <begin position="89"/>
        <end position="231"/>
    </location>
</feature>
<dbReference type="PANTHER" id="PTHR39081">
    <property type="entry name" value="MUT7-C DOMAIN-CONTAINING PROTEIN"/>
    <property type="match status" value="1"/>
</dbReference>
<accession>A0ABT0YR75</accession>
<dbReference type="Proteomes" id="UP001165541">
    <property type="component" value="Unassembled WGS sequence"/>
</dbReference>
<evidence type="ECO:0000313" key="3">
    <source>
        <dbReference type="EMBL" id="MCM5681245.1"/>
    </source>
</evidence>
<protein>
    <submittedName>
        <fullName evidence="3">Mut7-C ubiquitin/RNAse domain-containing protein</fullName>
    </submittedName>
</protein>
<keyword evidence="4" id="KW-1185">Reference proteome</keyword>
<evidence type="ECO:0000259" key="1">
    <source>
        <dbReference type="Pfam" id="PF01927"/>
    </source>
</evidence>
<gene>
    <name evidence="3" type="ORF">M8A51_17090</name>
</gene>
<dbReference type="Pfam" id="PF14451">
    <property type="entry name" value="Ub-Mut7C"/>
    <property type="match status" value="1"/>
</dbReference>
<dbReference type="Pfam" id="PF01927">
    <property type="entry name" value="Mut7-C"/>
    <property type="match status" value="1"/>
</dbReference>
<evidence type="ECO:0000259" key="2">
    <source>
        <dbReference type="Pfam" id="PF14451"/>
    </source>
</evidence>
<reference evidence="3" key="1">
    <citation type="submission" date="2022-05" db="EMBL/GenBank/DDBJ databases">
        <title>Schlegelella sp. nov., isolated from mangrove soil.</title>
        <authorList>
            <person name="Liu Y."/>
            <person name="Ge X."/>
            <person name="Liu W."/>
        </authorList>
    </citation>
    <scope>NUCLEOTIDE SEQUENCE</scope>
    <source>
        <strain evidence="3">S2-27</strain>
    </source>
</reference>
<dbReference type="EMBL" id="JAMKFE010000010">
    <property type="protein sequence ID" value="MCM5681245.1"/>
    <property type="molecule type" value="Genomic_DNA"/>
</dbReference>
<dbReference type="InterPro" id="IPR027798">
    <property type="entry name" value="Ub_Mut7C"/>
</dbReference>
<proteinExistence type="predicted"/>
<dbReference type="RefSeq" id="WP_251779723.1">
    <property type="nucleotide sequence ID" value="NZ_JAMKFE010000010.1"/>
</dbReference>
<sequence length="239" mass="27042">MPRFRFAPELDVFLAPRRRGGRSTPWAMGEHETLKHAIEALGVPHTEAGEIRVNGRAAPLTLRGLSDPDEVEVYGAPPVPAPPEGAAAPRFIADAHLARLARYLRFAGVDTLHRDDWPDTELAALAQQEQRIVLTRDRALLMHRHVERGCYVRPLDPVAQLEQVMRRFALRLPAEPAGRCLLCNTELQSLTRPAAEPHVPLRAYTNFECFWRCPDCTRVYWRGSHWRRMRGALERAAPG</sequence>
<dbReference type="PANTHER" id="PTHR39081:SF1">
    <property type="entry name" value="MUT7-C RNASE DOMAIN-CONTAINING PROTEIN"/>
    <property type="match status" value="1"/>
</dbReference>